<feature type="compositionally biased region" description="Basic residues" evidence="1">
    <location>
        <begin position="254"/>
        <end position="267"/>
    </location>
</feature>
<dbReference type="GeneID" id="19336683"/>
<name>M3ASR3_PSEFD</name>
<evidence type="ECO:0000256" key="1">
    <source>
        <dbReference type="SAM" id="MobiDB-lite"/>
    </source>
</evidence>
<dbReference type="RefSeq" id="XP_007929210.1">
    <property type="nucleotide sequence ID" value="XM_007931019.1"/>
</dbReference>
<organism evidence="2 3">
    <name type="scientific">Pseudocercospora fijiensis (strain CIRAD86)</name>
    <name type="common">Black leaf streak disease fungus</name>
    <name type="synonym">Mycosphaerella fijiensis</name>
    <dbReference type="NCBI Taxonomy" id="383855"/>
    <lineage>
        <taxon>Eukaryota</taxon>
        <taxon>Fungi</taxon>
        <taxon>Dikarya</taxon>
        <taxon>Ascomycota</taxon>
        <taxon>Pezizomycotina</taxon>
        <taxon>Dothideomycetes</taxon>
        <taxon>Dothideomycetidae</taxon>
        <taxon>Mycosphaerellales</taxon>
        <taxon>Mycosphaerellaceae</taxon>
        <taxon>Pseudocercospora</taxon>
    </lineage>
</organism>
<keyword evidence="3" id="KW-1185">Reference proteome</keyword>
<proteinExistence type="predicted"/>
<feature type="compositionally biased region" description="Low complexity" evidence="1">
    <location>
        <begin position="302"/>
        <end position="329"/>
    </location>
</feature>
<dbReference type="Proteomes" id="UP000016932">
    <property type="component" value="Unassembled WGS sequence"/>
</dbReference>
<sequence>MSQLPTQTNITNHLTRAKRIKSEPPADEGPMDDGSNPHRHSQTHTQRDSNNSSPARTILQPGRGQVIAMSQADSKTNPKKSETGGMEPPEGRSLNPGPMKSSSTAATPRRARRTRDELRELANSGNAKATAELEAQLEKGRNSQRKRKEQAAAGLPSAVASKEKDRKRSQDLSALRRSTAQLKQQIETGDQGAVAMLKLVEEAYLTKYPKSKLSTVSSNANMQGPSGSLQSDKPTKKPAKRKADEDDEEYIEAKRRKWREAKQKRREKLVNLPEQEKEAVPATNLRWAKGRTLRSSHDQHGQPTPQTASPASTPVTTPDATTEGIEPTPTTEPEPPQTEPPEQIPTSTPPTPTPNTIDLEDPDLEFLETRALPKPNPNILTSIHQRLGGTFHPHQHQKNDDDDDVETTKLRIRQKEIEEEKIELQLKLRRLQRSQQGPDGRRDERRVIKSEVGMDEGGGGVGKVEFSMSEQCGSFWLLIPTTSAFSREKIRRTINE</sequence>
<feature type="compositionally biased region" description="Polar residues" evidence="1">
    <location>
        <begin position="212"/>
        <end position="232"/>
    </location>
</feature>
<feature type="compositionally biased region" description="Basic and acidic residues" evidence="1">
    <location>
        <begin position="161"/>
        <end position="170"/>
    </location>
</feature>
<dbReference type="HOGENOM" id="CLU_549960_0_0_1"/>
<feature type="region of interest" description="Disordered" evidence="1">
    <location>
        <begin position="1"/>
        <end position="190"/>
    </location>
</feature>
<feature type="region of interest" description="Disordered" evidence="1">
    <location>
        <begin position="432"/>
        <end position="454"/>
    </location>
</feature>
<gene>
    <name evidence="2" type="ORF">MYCFIDRAFT_208506</name>
</gene>
<feature type="compositionally biased region" description="Basic and acidic residues" evidence="1">
    <location>
        <begin position="439"/>
        <end position="449"/>
    </location>
</feature>
<feature type="compositionally biased region" description="Pro residues" evidence="1">
    <location>
        <begin position="330"/>
        <end position="353"/>
    </location>
</feature>
<evidence type="ECO:0000313" key="3">
    <source>
        <dbReference type="Proteomes" id="UP000016932"/>
    </source>
</evidence>
<evidence type="ECO:0000313" key="2">
    <source>
        <dbReference type="EMBL" id="EME80173.1"/>
    </source>
</evidence>
<reference evidence="2 3" key="1">
    <citation type="journal article" date="2012" name="PLoS Pathog.">
        <title>Diverse lifestyles and strategies of plant pathogenesis encoded in the genomes of eighteen Dothideomycetes fungi.</title>
        <authorList>
            <person name="Ohm R.A."/>
            <person name="Feau N."/>
            <person name="Henrissat B."/>
            <person name="Schoch C.L."/>
            <person name="Horwitz B.A."/>
            <person name="Barry K.W."/>
            <person name="Condon B.J."/>
            <person name="Copeland A.C."/>
            <person name="Dhillon B."/>
            <person name="Glaser F."/>
            <person name="Hesse C.N."/>
            <person name="Kosti I."/>
            <person name="LaButti K."/>
            <person name="Lindquist E.A."/>
            <person name="Lucas S."/>
            <person name="Salamov A.A."/>
            <person name="Bradshaw R.E."/>
            <person name="Ciuffetti L."/>
            <person name="Hamelin R.C."/>
            <person name="Kema G.H.J."/>
            <person name="Lawrence C."/>
            <person name="Scott J.A."/>
            <person name="Spatafora J.W."/>
            <person name="Turgeon B.G."/>
            <person name="de Wit P.J.G.M."/>
            <person name="Zhong S."/>
            <person name="Goodwin S.B."/>
            <person name="Grigoriev I.V."/>
        </authorList>
    </citation>
    <scope>NUCLEOTIDE SEQUENCE [LARGE SCALE GENOMIC DNA]</scope>
    <source>
        <strain evidence="2 3">CIRAD86</strain>
    </source>
</reference>
<dbReference type="OrthoDB" id="10628324at2759"/>
<accession>M3ASR3</accession>
<feature type="compositionally biased region" description="Polar residues" evidence="1">
    <location>
        <begin position="1"/>
        <end position="14"/>
    </location>
</feature>
<dbReference type="VEuPathDB" id="FungiDB:MYCFIDRAFT_208506"/>
<feature type="compositionally biased region" description="Polar residues" evidence="1">
    <location>
        <begin position="176"/>
        <end position="188"/>
    </location>
</feature>
<protein>
    <submittedName>
        <fullName evidence="2">Uncharacterized protein</fullName>
    </submittedName>
</protein>
<feature type="region of interest" description="Disordered" evidence="1">
    <location>
        <begin position="208"/>
        <end position="381"/>
    </location>
</feature>
<dbReference type="KEGG" id="pfj:MYCFIDRAFT_208506"/>
<dbReference type="AlphaFoldDB" id="M3ASR3"/>
<dbReference type="EMBL" id="KB446561">
    <property type="protein sequence ID" value="EME80173.1"/>
    <property type="molecule type" value="Genomic_DNA"/>
</dbReference>